<dbReference type="AlphaFoldDB" id="A0A3B0FNP8"/>
<evidence type="ECO:0000313" key="4">
    <source>
        <dbReference type="Proteomes" id="UP000273159"/>
    </source>
</evidence>
<dbReference type="InterPro" id="IPR025101">
    <property type="entry name" value="DUF4012"/>
</dbReference>
<protein>
    <submittedName>
        <fullName evidence="3">DUF4012 domain-containing protein</fullName>
    </submittedName>
</protein>
<dbReference type="EMBL" id="RBNH01000016">
    <property type="protein sequence ID" value="RKO21529.1"/>
    <property type="molecule type" value="Genomic_DNA"/>
</dbReference>
<proteinExistence type="predicted"/>
<sequence>MDSKERLVHGGNGSGSAGRGNRRRRLIATIVSILLLVALALVAAAALAAKASAIRAELESAKHLVTGLRINIAANKPEAALQDIGQLKQHTSAARSHSTGALWTAARLIPWIGANFQAASEITASADDVVQLGAEPLVTQLQSFDWDSLAPNSTGIDLEPLEAAEPRIASAAHAVRASAQRINEIDGNALVPQISGPLAEIREELNSASSSLDAAASAASLLPDMLGSEEPRHYLLLIQNNAEVRASGGIAGALAVLSVDDGKIELGSQSSATEMGAFLPPLPVPEHQKIIFSERMGKFVQDVNLTPAFPTAAGLAQEMWERKTGQRVHGVVAIDPVFLSYLLEATGPVQIANTRGLDLGLPTKLNADNLVSTLLSDVYAAIPEPATQDQYFASVAADIFNALSAGKTDPKRLIEGMTRGVEEGRILIWSDTSREQAILANHRLSGSIDGPSVSAAQFGVYFNDGTGAKMDYYMQRTVQLVRECPRDGYEETTVRVTSTNTAPSDAASSLSAYVTGDGIFGVPPGSVQTNIIAYGPVQAQVESAKLDGQKTGFTPHIHRNRPVGILAVRLAPGESRTVDFTFGKIVQHTEPSLVVTPTLQDVKDVTLPTEIKTCG</sequence>
<keyword evidence="2" id="KW-0472">Membrane</keyword>
<name>A0A3B0FNP8_PSEPS</name>
<accession>A0A3B0FNP8</accession>
<keyword evidence="2" id="KW-1133">Transmembrane helix</keyword>
<organism evidence="3 4">
    <name type="scientific">Pseudarthrobacter phenanthrenivorans</name>
    <name type="common">Arthrobacter phenanthrenivorans</name>
    <dbReference type="NCBI Taxonomy" id="361575"/>
    <lineage>
        <taxon>Bacteria</taxon>
        <taxon>Bacillati</taxon>
        <taxon>Actinomycetota</taxon>
        <taxon>Actinomycetes</taxon>
        <taxon>Micrococcales</taxon>
        <taxon>Micrococcaceae</taxon>
        <taxon>Pseudarthrobacter</taxon>
    </lineage>
</organism>
<dbReference type="Proteomes" id="UP000273159">
    <property type="component" value="Unassembled WGS sequence"/>
</dbReference>
<evidence type="ECO:0000256" key="1">
    <source>
        <dbReference type="SAM" id="MobiDB-lite"/>
    </source>
</evidence>
<keyword evidence="2" id="KW-0812">Transmembrane</keyword>
<comment type="caution">
    <text evidence="3">The sequence shown here is derived from an EMBL/GenBank/DDBJ whole genome shotgun (WGS) entry which is preliminary data.</text>
</comment>
<gene>
    <name evidence="3" type="ORF">D7Z96_15665</name>
</gene>
<dbReference type="Pfam" id="PF13196">
    <property type="entry name" value="DUF4012"/>
    <property type="match status" value="1"/>
</dbReference>
<dbReference type="RefSeq" id="WP_120693097.1">
    <property type="nucleotide sequence ID" value="NZ_RBNH01000016.1"/>
</dbReference>
<reference evidence="3 4" key="1">
    <citation type="submission" date="2018-10" db="EMBL/GenBank/DDBJ databases">
        <title>Genome-guide identification and characterization of bacteria that degrade polycyclic aromatic hydrocarbons and resist hexavalent chromium simultaneously.</title>
        <authorList>
            <person name="Feng H."/>
        </authorList>
    </citation>
    <scope>NUCLEOTIDE SEQUENCE [LARGE SCALE GENOMIC DNA]</scope>
    <source>
        <strain evidence="3 4">J015</strain>
    </source>
</reference>
<feature type="region of interest" description="Disordered" evidence="1">
    <location>
        <begin position="1"/>
        <end position="20"/>
    </location>
</feature>
<evidence type="ECO:0000256" key="2">
    <source>
        <dbReference type="SAM" id="Phobius"/>
    </source>
</evidence>
<feature type="transmembrane region" description="Helical" evidence="2">
    <location>
        <begin position="26"/>
        <end position="49"/>
    </location>
</feature>
<evidence type="ECO:0000313" key="3">
    <source>
        <dbReference type="EMBL" id="RKO21529.1"/>
    </source>
</evidence>
<reference evidence="4" key="2">
    <citation type="submission" date="2018-10" db="EMBL/GenBank/DDBJ databases">
        <authorList>
            <person name="Wang Y."/>
            <person name="Wang J."/>
            <person name="Yang X."/>
            <person name="Wang Z."/>
            <person name="Huang Y."/>
        </authorList>
    </citation>
    <scope>NUCLEOTIDE SEQUENCE [LARGE SCALE GENOMIC DNA]</scope>
    <source>
        <strain evidence="4">J015</strain>
    </source>
</reference>